<name>A0A0F9ILM2_9ZZZZ</name>
<dbReference type="AlphaFoldDB" id="A0A0F9ILM2"/>
<dbReference type="EMBL" id="LAZR01013711">
    <property type="protein sequence ID" value="KKM20699.1"/>
    <property type="molecule type" value="Genomic_DNA"/>
</dbReference>
<evidence type="ECO:0000313" key="1">
    <source>
        <dbReference type="EMBL" id="KKM20699.1"/>
    </source>
</evidence>
<proteinExistence type="predicted"/>
<comment type="caution">
    <text evidence="1">The sequence shown here is derived from an EMBL/GenBank/DDBJ whole genome shotgun (WGS) entry which is preliminary data.</text>
</comment>
<reference evidence="1" key="1">
    <citation type="journal article" date="2015" name="Nature">
        <title>Complex archaea that bridge the gap between prokaryotes and eukaryotes.</title>
        <authorList>
            <person name="Spang A."/>
            <person name="Saw J.H."/>
            <person name="Jorgensen S.L."/>
            <person name="Zaremba-Niedzwiedzka K."/>
            <person name="Martijn J."/>
            <person name="Lind A.E."/>
            <person name="van Eijk R."/>
            <person name="Schleper C."/>
            <person name="Guy L."/>
            <person name="Ettema T.J."/>
        </authorList>
    </citation>
    <scope>NUCLEOTIDE SEQUENCE</scope>
</reference>
<protein>
    <submittedName>
        <fullName evidence="1">Uncharacterized protein</fullName>
    </submittedName>
</protein>
<accession>A0A0F9ILM2</accession>
<sequence length="104" mass="11730">MIDKPRICLCGGYIGSHDKKNETCSHLGRNKKGDSYGYVCLCSRYEGVSDDVHNVHYAPIPDGVIPDYRDDVETSTTEITQQLNVCPNCGYEWNEEIARIKNES</sequence>
<gene>
    <name evidence="1" type="ORF">LCGC14_1642830</name>
</gene>
<organism evidence="1">
    <name type="scientific">marine sediment metagenome</name>
    <dbReference type="NCBI Taxonomy" id="412755"/>
    <lineage>
        <taxon>unclassified sequences</taxon>
        <taxon>metagenomes</taxon>
        <taxon>ecological metagenomes</taxon>
    </lineage>
</organism>